<keyword evidence="12" id="KW-0482">Metalloprotease</keyword>
<dbReference type="SUPFAM" id="SSF57552">
    <property type="entry name" value="Blood coagulation inhibitor (disintegrin)"/>
    <property type="match status" value="1"/>
</dbReference>
<feature type="binding site" evidence="4">
    <location>
        <position position="451"/>
    </location>
    <ligand>
        <name>Zn(2+)</name>
        <dbReference type="ChEBI" id="CHEBI:29105"/>
        <note>catalytic</note>
    </ligand>
</feature>
<keyword evidence="8" id="KW-0732">Signal</keyword>
<evidence type="ECO:0000313" key="12">
    <source>
        <dbReference type="RefSeq" id="XP_013402891.1"/>
    </source>
</evidence>
<evidence type="ECO:0000256" key="4">
    <source>
        <dbReference type="PROSITE-ProRule" id="PRU00276"/>
    </source>
</evidence>
<dbReference type="GO" id="GO:0046872">
    <property type="term" value="F:metal ion binding"/>
    <property type="evidence" value="ECO:0007669"/>
    <property type="project" value="UniProtKB-KW"/>
</dbReference>
<evidence type="ECO:0000256" key="1">
    <source>
        <dbReference type="ARBA" id="ARBA00001809"/>
    </source>
</evidence>
<dbReference type="STRING" id="7574.A0A1S3IY28"/>
<reference evidence="12" key="2">
    <citation type="submission" date="2025-08" db="UniProtKB">
        <authorList>
            <consortium name="RefSeq"/>
        </authorList>
    </citation>
    <scope>IDENTIFICATION</scope>
</reference>
<feature type="binding site" evidence="4">
    <location>
        <position position="445"/>
    </location>
    <ligand>
        <name>Zn(2+)</name>
        <dbReference type="ChEBI" id="CHEBI:29105"/>
        <note>catalytic</note>
    </ligand>
</feature>
<dbReference type="PANTHER" id="PTHR45702:SF2">
    <property type="entry name" value="KUZBANIAN, ISOFORM A"/>
    <property type="match status" value="1"/>
</dbReference>
<evidence type="ECO:0000256" key="8">
    <source>
        <dbReference type="SAM" id="SignalP"/>
    </source>
</evidence>
<proteinExistence type="predicted"/>
<evidence type="ECO:0000259" key="10">
    <source>
        <dbReference type="PROSITE" id="PS50215"/>
    </source>
</evidence>
<keyword evidence="7" id="KW-0472">Membrane</keyword>
<dbReference type="EC" id="3.4.24.81" evidence="2"/>
<feature type="signal peptide" evidence="8">
    <location>
        <begin position="1"/>
        <end position="24"/>
    </location>
</feature>
<dbReference type="PROSITE" id="PS50214">
    <property type="entry name" value="DISINTEGRIN_2"/>
    <property type="match status" value="1"/>
</dbReference>
<dbReference type="InParanoid" id="A0A1S3IY28"/>
<feature type="active site" evidence="4">
    <location>
        <position position="442"/>
    </location>
</feature>
<dbReference type="Gene3D" id="4.10.70.10">
    <property type="entry name" value="Disintegrin domain"/>
    <property type="match status" value="1"/>
</dbReference>
<evidence type="ECO:0000256" key="5">
    <source>
        <dbReference type="SAM" id="Coils"/>
    </source>
</evidence>
<dbReference type="Gene3D" id="3.40.390.10">
    <property type="entry name" value="Collagenase (Catalytic Domain)"/>
    <property type="match status" value="1"/>
</dbReference>
<comment type="catalytic activity">
    <reaction evidence="1">
        <text>Endopeptidase of broad specificity.</text>
        <dbReference type="EC" id="3.4.24.81"/>
    </reaction>
</comment>
<feature type="compositionally biased region" description="Basic and acidic residues" evidence="6">
    <location>
        <begin position="853"/>
        <end position="865"/>
    </location>
</feature>
<sequence length="865" mass="96893">MEMKCRRIAWVTVVICLQLRYGSGTKNKLNDYISHYEELNYDADDLHNLHLRAKRSISDQSLNLRFKAHSRNFNLELQKDSKIFSKNADIEYGDGSTKPLDTSFLYRGQLRGEPGSSVYGSVLGGVFTGTIESPETGRWHIEHANKYFPKEVTEKKKFHSIIYHEDHMDMDPYRHIRSAAGTAQCGSSNSDIADWMSRVQNSAVDVKKRSYRTATREDHQREHNIYSEALNREKREEENRQKRATVTVITPANNTCSLLLQSDPALWDHMSQMHSDDMRTEEAIIAMFHTHVTAIKDIYQKTIFETYDGSKKLTGYSFRVQRVRVFKRSDCSEANVKDFCIAHIDVSNFLNLNSKMNHNKYCLAYMFTYRDFTGGTLGLAWVGSSGRASGGICERWKEYSEQDSSGSKVTKVYKSLNTGIVTFINYGQTVPSRVSSLTLAHEIGHNFGSPHDQGSECTPYTSMGDRNGNYIMFASATSGDKSNNKLFSPCSKDNITLVLDALNRGAKANCLIGSEAAFCGNNIVEEGEECDCGFGDANGQCTDKCCYPAVESGSSSNACKRRPTAVCSPSQGPCCDANSCDYVRADPKLVCRAAADCNEEQYCDGTNYTCPNSTLKPDYSPCKNNTKVCKQGECTGSICERMESNNVRWEECFIKADLADKEVDKTSLCYVSCREGNATKCWSSLNQKDSGFPDTFKAMLYIVTNGDPIKAPPGAPCNNFAGYCDVFYKCRGVDADGPLARLKNLLFNEQTLNSIKDWIITYWWAVVLMIIGLIIFMALFIKLCAVHTPSSNPNKKPARKVSETMNTLRHPRQSIRQYREGHRHPQEPPPPYPGPSQGAPPHGRGKRSGGKGGRKEQVEMKGRRV</sequence>
<evidence type="ECO:0000256" key="6">
    <source>
        <dbReference type="SAM" id="MobiDB-lite"/>
    </source>
</evidence>
<feature type="domain" description="Peptidase M12B" evidence="10">
    <location>
        <begin position="254"/>
        <end position="499"/>
    </location>
</feature>
<keyword evidence="3" id="KW-0165">Cleavage on pair of basic residues</keyword>
<dbReference type="GO" id="GO:0004222">
    <property type="term" value="F:metalloendopeptidase activity"/>
    <property type="evidence" value="ECO:0007669"/>
    <property type="project" value="InterPro"/>
</dbReference>
<dbReference type="AlphaFoldDB" id="A0A1S3IY28"/>
<protein>
    <recommendedName>
        <fullName evidence="2">ADAM10 endopeptidase</fullName>
        <ecNumber evidence="2">3.4.24.81</ecNumber>
    </recommendedName>
</protein>
<keyword evidence="4" id="KW-0479">Metal-binding</keyword>
<dbReference type="InterPro" id="IPR001762">
    <property type="entry name" value="Disintegrin_dom"/>
</dbReference>
<dbReference type="SUPFAM" id="SSF55486">
    <property type="entry name" value="Metalloproteases ('zincins'), catalytic domain"/>
    <property type="match status" value="1"/>
</dbReference>
<dbReference type="Pfam" id="PF21299">
    <property type="entry name" value="ADAM10_Cys-rich"/>
    <property type="match status" value="1"/>
</dbReference>
<reference evidence="12" key="1">
    <citation type="journal article" date="2015" name="Nat. Commun.">
        <title>The Lingula genome provides insights into brachiopod evolution and the origin of phosphate biomineralization.</title>
        <authorList>
            <person name="Luo Y.J."/>
            <person name="Takeuchi T."/>
            <person name="Koyanagi R."/>
            <person name="Yamada L."/>
            <person name="Kanda M."/>
            <person name="Khalturina M."/>
            <person name="Fujie M."/>
            <person name="Yamasaki S.I."/>
            <person name="Endo K."/>
            <person name="Satoh N."/>
        </authorList>
    </citation>
    <scope>NUCLEOTIDE SEQUENCE</scope>
</reference>
<dbReference type="GO" id="GO:0005886">
    <property type="term" value="C:plasma membrane"/>
    <property type="evidence" value="ECO:0007669"/>
    <property type="project" value="TreeGrafter"/>
</dbReference>
<feature type="coiled-coil region" evidence="5">
    <location>
        <begin position="216"/>
        <end position="247"/>
    </location>
</feature>
<dbReference type="FunCoup" id="A0A1S3IY28">
    <property type="interactions" value="266"/>
</dbReference>
<dbReference type="InterPro" id="IPR001590">
    <property type="entry name" value="Peptidase_M12B"/>
</dbReference>
<feature type="binding site" evidence="4">
    <location>
        <position position="441"/>
    </location>
    <ligand>
        <name>Zn(2+)</name>
        <dbReference type="ChEBI" id="CHEBI:29105"/>
        <note>catalytic</note>
    </ligand>
</feature>
<dbReference type="InterPro" id="IPR049038">
    <property type="entry name" value="ADAM10_Cys-rich"/>
</dbReference>
<dbReference type="InterPro" id="IPR036436">
    <property type="entry name" value="Disintegrin_dom_sf"/>
</dbReference>
<organism evidence="11 12">
    <name type="scientific">Lingula anatina</name>
    <name type="common">Brachiopod</name>
    <name type="synonym">Lingula unguis</name>
    <dbReference type="NCBI Taxonomy" id="7574"/>
    <lineage>
        <taxon>Eukaryota</taxon>
        <taxon>Metazoa</taxon>
        <taxon>Spiralia</taxon>
        <taxon>Lophotrochozoa</taxon>
        <taxon>Brachiopoda</taxon>
        <taxon>Linguliformea</taxon>
        <taxon>Lingulata</taxon>
        <taxon>Lingulida</taxon>
        <taxon>Linguloidea</taxon>
        <taxon>Lingulidae</taxon>
        <taxon>Lingula</taxon>
    </lineage>
</organism>
<dbReference type="GeneID" id="106168401"/>
<dbReference type="GO" id="GO:0006509">
    <property type="term" value="P:membrane protein ectodomain proteolysis"/>
    <property type="evidence" value="ECO:0007669"/>
    <property type="project" value="TreeGrafter"/>
</dbReference>
<keyword evidence="11" id="KW-1185">Reference proteome</keyword>
<dbReference type="PROSITE" id="PS50215">
    <property type="entry name" value="ADAM_MEPRO"/>
    <property type="match status" value="1"/>
</dbReference>
<dbReference type="PANTHER" id="PTHR45702">
    <property type="entry name" value="ADAM10/ADAM17 METALLOPEPTIDASE FAMILY MEMBER"/>
    <property type="match status" value="1"/>
</dbReference>
<keyword evidence="7" id="KW-0812">Transmembrane</keyword>
<comment type="caution">
    <text evidence="4">Lacks conserved residue(s) required for the propagation of feature annotation.</text>
</comment>
<dbReference type="Proteomes" id="UP000085678">
    <property type="component" value="Unplaced"/>
</dbReference>
<evidence type="ECO:0000256" key="7">
    <source>
        <dbReference type="SAM" id="Phobius"/>
    </source>
</evidence>
<dbReference type="OrthoDB" id="2149267at2759"/>
<evidence type="ECO:0000256" key="3">
    <source>
        <dbReference type="ARBA" id="ARBA00022685"/>
    </source>
</evidence>
<dbReference type="InterPro" id="IPR024079">
    <property type="entry name" value="MetalloPept_cat_dom_sf"/>
</dbReference>
<feature type="compositionally biased region" description="Basic and acidic residues" evidence="6">
    <location>
        <begin position="817"/>
        <end position="826"/>
    </location>
</feature>
<dbReference type="SMART" id="SM00050">
    <property type="entry name" value="DISIN"/>
    <property type="match status" value="1"/>
</dbReference>
<evidence type="ECO:0000259" key="9">
    <source>
        <dbReference type="PROSITE" id="PS50214"/>
    </source>
</evidence>
<feature type="region of interest" description="Disordered" evidence="6">
    <location>
        <begin position="789"/>
        <end position="865"/>
    </location>
</feature>
<dbReference type="InterPro" id="IPR051489">
    <property type="entry name" value="ADAM_Metalloproteinase"/>
</dbReference>
<keyword evidence="12" id="KW-0645">Protease</keyword>
<gene>
    <name evidence="12" type="primary">LOC106168401</name>
</gene>
<dbReference type="GO" id="GO:0007219">
    <property type="term" value="P:Notch signaling pathway"/>
    <property type="evidence" value="ECO:0007669"/>
    <property type="project" value="TreeGrafter"/>
</dbReference>
<feature type="transmembrane region" description="Helical" evidence="7">
    <location>
        <begin position="762"/>
        <end position="786"/>
    </location>
</feature>
<name>A0A1S3IY28_LINAN</name>
<accession>A0A1S3IY28</accession>
<feature type="chain" id="PRO_5010160956" description="ADAM10 endopeptidase" evidence="8">
    <location>
        <begin position="25"/>
        <end position="865"/>
    </location>
</feature>
<feature type="domain" description="Disintegrin" evidence="9">
    <location>
        <begin position="516"/>
        <end position="618"/>
    </location>
</feature>
<dbReference type="RefSeq" id="XP_013402891.1">
    <property type="nucleotide sequence ID" value="XM_013547437.1"/>
</dbReference>
<dbReference type="KEGG" id="lak:106168401"/>
<dbReference type="Pfam" id="PF13574">
    <property type="entry name" value="Reprolysin_2"/>
    <property type="match status" value="1"/>
</dbReference>
<evidence type="ECO:0000313" key="11">
    <source>
        <dbReference type="Proteomes" id="UP000085678"/>
    </source>
</evidence>
<evidence type="ECO:0000256" key="2">
    <source>
        <dbReference type="ARBA" id="ARBA00012332"/>
    </source>
</evidence>
<keyword evidence="12" id="KW-0378">Hydrolase</keyword>
<keyword evidence="5" id="KW-0175">Coiled coil</keyword>
<keyword evidence="4" id="KW-0862">Zinc</keyword>
<keyword evidence="7" id="KW-1133">Transmembrane helix</keyword>